<dbReference type="HOGENOM" id="CLU_055978_3_0_12"/>
<dbReference type="SUPFAM" id="SSF160443">
    <property type="entry name" value="SMR domain-like"/>
    <property type="match status" value="1"/>
</dbReference>
<evidence type="ECO:0000259" key="2">
    <source>
        <dbReference type="PROSITE" id="PS50828"/>
    </source>
</evidence>
<feature type="compositionally biased region" description="Basic residues" evidence="1">
    <location>
        <begin position="18"/>
        <end position="27"/>
    </location>
</feature>
<dbReference type="STRING" id="545694.TREPR_3256"/>
<dbReference type="OrthoDB" id="7165597at2"/>
<sequence>MDFGEILDEWDRQTGKPAGKKALKKALQRNPENPDVSGADQQSEQRATKFPAQRATPALAGEFPAPLATPALAGEFPAQRVDPLTAWLRVNGISDKDAEDAENAQPPGERRRRLLAKKPDATIDLHGLTRDEAWLALESFFRVSQQQGFEKLLIIHGKGNHTDGEAVLKRSVRDFIERCHYAGESGYSPAVDGGTGSTWVILKDEG</sequence>
<dbReference type="Gene3D" id="3.30.1370.110">
    <property type="match status" value="1"/>
</dbReference>
<evidence type="ECO:0000256" key="1">
    <source>
        <dbReference type="SAM" id="MobiDB-lite"/>
    </source>
</evidence>
<dbReference type="InterPro" id="IPR036063">
    <property type="entry name" value="Smr_dom_sf"/>
</dbReference>
<feature type="region of interest" description="Disordered" evidence="1">
    <location>
        <begin position="1"/>
        <end position="63"/>
    </location>
</feature>
<dbReference type="AlphaFoldDB" id="F5YKW4"/>
<dbReference type="InterPro" id="IPR002625">
    <property type="entry name" value="Smr_dom"/>
</dbReference>
<dbReference type="PANTHER" id="PTHR35562">
    <property type="entry name" value="DNA ENDONUCLEASE SMRA-RELATED"/>
    <property type="match status" value="1"/>
</dbReference>
<dbReference type="PANTHER" id="PTHR35562:SF2">
    <property type="entry name" value="DNA ENDONUCLEASE SMRA-RELATED"/>
    <property type="match status" value="1"/>
</dbReference>
<gene>
    <name evidence="3" type="ordered locus">TREPR_3256</name>
</gene>
<dbReference type="Proteomes" id="UP000009223">
    <property type="component" value="Chromosome"/>
</dbReference>
<evidence type="ECO:0000313" key="4">
    <source>
        <dbReference type="Proteomes" id="UP000009223"/>
    </source>
</evidence>
<keyword evidence="4" id="KW-1185">Reference proteome</keyword>
<dbReference type="SMART" id="SM00463">
    <property type="entry name" value="SMR"/>
    <property type="match status" value="1"/>
</dbReference>
<evidence type="ECO:0000313" key="3">
    <source>
        <dbReference type="EMBL" id="AEF83698.1"/>
    </source>
</evidence>
<reference evidence="4" key="1">
    <citation type="submission" date="2009-12" db="EMBL/GenBank/DDBJ databases">
        <title>Complete sequence of Treponema primitia strain ZAS-2.</title>
        <authorList>
            <person name="Tetu S.G."/>
            <person name="Matson E."/>
            <person name="Ren Q."/>
            <person name="Seshadri R."/>
            <person name="Elbourne L."/>
            <person name="Hassan K.A."/>
            <person name="Durkin A."/>
            <person name="Radune D."/>
            <person name="Mohamoud Y."/>
            <person name="Shay R."/>
            <person name="Jin S."/>
            <person name="Zhang X."/>
            <person name="Lucey K."/>
            <person name="Ballor N.R."/>
            <person name="Ottesen E."/>
            <person name="Rosenthal R."/>
            <person name="Allen A."/>
            <person name="Leadbetter J.R."/>
            <person name="Paulsen I.T."/>
        </authorList>
    </citation>
    <scope>NUCLEOTIDE SEQUENCE [LARGE SCALE GENOMIC DNA]</scope>
    <source>
        <strain evidence="4">ATCC BAA-887 / DSM 12427 / ZAS-2</strain>
    </source>
</reference>
<dbReference type="RefSeq" id="WP_015707017.1">
    <property type="nucleotide sequence ID" value="NC_015578.1"/>
</dbReference>
<name>F5YKW4_TREPZ</name>
<dbReference type="PROSITE" id="PS50828">
    <property type="entry name" value="SMR"/>
    <property type="match status" value="1"/>
</dbReference>
<accession>F5YKW4</accession>
<dbReference type="KEGG" id="tpi:TREPR_3256"/>
<dbReference type="EMBL" id="CP001843">
    <property type="protein sequence ID" value="AEF83698.1"/>
    <property type="molecule type" value="Genomic_DNA"/>
</dbReference>
<dbReference type="Pfam" id="PF01713">
    <property type="entry name" value="Smr"/>
    <property type="match status" value="1"/>
</dbReference>
<proteinExistence type="predicted"/>
<protein>
    <submittedName>
        <fullName evidence="3">Smr domain protein</fullName>
    </submittedName>
</protein>
<dbReference type="eggNOG" id="COG2840">
    <property type="taxonomic scope" value="Bacteria"/>
</dbReference>
<reference evidence="3 4" key="2">
    <citation type="journal article" date="2011" name="ISME J.">
        <title>RNA-seq reveals cooperative metabolic interactions between two termite-gut spirochete species in co-culture.</title>
        <authorList>
            <person name="Rosenthal A.Z."/>
            <person name="Matson E.G."/>
            <person name="Eldar A."/>
            <person name="Leadbetter J.R."/>
        </authorList>
    </citation>
    <scope>NUCLEOTIDE SEQUENCE [LARGE SCALE GENOMIC DNA]</scope>
    <source>
        <strain evidence="4">ATCC BAA-887 / DSM 12427 / ZAS-2</strain>
    </source>
</reference>
<feature type="domain" description="Smr" evidence="2">
    <location>
        <begin position="123"/>
        <end position="203"/>
    </location>
</feature>
<organism evidence="3 4">
    <name type="scientific">Treponema primitia (strain ATCC BAA-887 / DSM 12427 / ZAS-2)</name>
    <dbReference type="NCBI Taxonomy" id="545694"/>
    <lineage>
        <taxon>Bacteria</taxon>
        <taxon>Pseudomonadati</taxon>
        <taxon>Spirochaetota</taxon>
        <taxon>Spirochaetia</taxon>
        <taxon>Spirochaetales</taxon>
        <taxon>Treponemataceae</taxon>
        <taxon>Treponema</taxon>
    </lineage>
</organism>